<dbReference type="PANTHER" id="PTHR33787">
    <property type="match status" value="1"/>
</dbReference>
<feature type="region of interest" description="Disordered" evidence="2">
    <location>
        <begin position="1"/>
        <end position="55"/>
    </location>
</feature>
<proteinExistence type="inferred from homology"/>
<name>A0A5B8MG17_9CHLO</name>
<protein>
    <recommendedName>
        <fullName evidence="6">Ycf20-like protein</fullName>
    </recommendedName>
</protein>
<dbReference type="InterPro" id="IPR007572">
    <property type="entry name" value="Uncharacterised_Ycf20"/>
</dbReference>
<dbReference type="PANTHER" id="PTHR33787:SF5">
    <property type="entry name" value="YCF20-LIKE PROTEIN"/>
    <property type="match status" value="1"/>
</dbReference>
<keyword evidence="3" id="KW-0812">Transmembrane</keyword>
<feature type="compositionally biased region" description="Low complexity" evidence="2">
    <location>
        <begin position="34"/>
        <end position="43"/>
    </location>
</feature>
<evidence type="ECO:0008006" key="6">
    <source>
        <dbReference type="Google" id="ProtNLM"/>
    </source>
</evidence>
<gene>
    <name evidence="4" type="ORF">A3770_02p16620</name>
</gene>
<comment type="similarity">
    <text evidence="1">Belongs to the ycf20 family.</text>
</comment>
<keyword evidence="3" id="KW-0472">Membrane</keyword>
<feature type="transmembrane region" description="Helical" evidence="3">
    <location>
        <begin position="103"/>
        <end position="125"/>
    </location>
</feature>
<dbReference type="AlphaFoldDB" id="A0A5B8MG17"/>
<evidence type="ECO:0000256" key="3">
    <source>
        <dbReference type="SAM" id="Phobius"/>
    </source>
</evidence>
<evidence type="ECO:0000313" key="5">
    <source>
        <dbReference type="Proteomes" id="UP000316726"/>
    </source>
</evidence>
<evidence type="ECO:0000256" key="2">
    <source>
        <dbReference type="SAM" id="MobiDB-lite"/>
    </source>
</evidence>
<feature type="transmembrane region" description="Helical" evidence="3">
    <location>
        <begin position="156"/>
        <end position="174"/>
    </location>
</feature>
<dbReference type="EMBL" id="CP031035">
    <property type="protein sequence ID" value="QDZ19144.1"/>
    <property type="molecule type" value="Genomic_DNA"/>
</dbReference>
<dbReference type="Proteomes" id="UP000316726">
    <property type="component" value="Chromosome 2"/>
</dbReference>
<keyword evidence="3" id="KW-1133">Transmembrane helix</keyword>
<evidence type="ECO:0000256" key="1">
    <source>
        <dbReference type="ARBA" id="ARBA00009846"/>
    </source>
</evidence>
<reference evidence="4 5" key="1">
    <citation type="submission" date="2018-07" db="EMBL/GenBank/DDBJ databases">
        <title>The complete nuclear genome of the prasinophyte Chloropicon primus (CCMP1205).</title>
        <authorList>
            <person name="Pombert J.-F."/>
            <person name="Otis C."/>
            <person name="Turmel M."/>
            <person name="Lemieux C."/>
        </authorList>
    </citation>
    <scope>NUCLEOTIDE SEQUENCE [LARGE SCALE GENOMIC DNA]</scope>
    <source>
        <strain evidence="4 5">CCMP1205</strain>
    </source>
</reference>
<organism evidence="4 5">
    <name type="scientific">Chloropicon primus</name>
    <dbReference type="NCBI Taxonomy" id="1764295"/>
    <lineage>
        <taxon>Eukaryota</taxon>
        <taxon>Viridiplantae</taxon>
        <taxon>Chlorophyta</taxon>
        <taxon>Chloropicophyceae</taxon>
        <taxon>Chloropicales</taxon>
        <taxon>Chloropicaceae</taxon>
        <taxon>Chloropicon</taxon>
    </lineage>
</organism>
<evidence type="ECO:0000313" key="4">
    <source>
        <dbReference type="EMBL" id="QDZ19144.1"/>
    </source>
</evidence>
<feature type="transmembrane region" description="Helical" evidence="3">
    <location>
        <begin position="131"/>
        <end position="149"/>
    </location>
</feature>
<sequence>MQARTVGRGGVRGEGRRARGGGTPSSCSCSRVNGRGPRPAIAGGRSGRGGKKSSPLRLFAASNEPEVPTTEDGASGPGLIKALLNAQPLAERYFERKWWRKPMWYFIIFGFAYFAANTISLSFGAKAVNDVVASVLVVIFYEASSRVVYKAKKRTVWHWLLHYFKLGTVVGFLMDSYKLGG</sequence>
<keyword evidence="5" id="KW-1185">Reference proteome</keyword>
<dbReference type="Pfam" id="PF04483">
    <property type="entry name" value="DUF565"/>
    <property type="match status" value="1"/>
</dbReference>
<accession>A0A5B8MG17</accession>